<organism evidence="2 3">
    <name type="scientific">Sphingomonas prati</name>
    <dbReference type="NCBI Taxonomy" id="1843237"/>
    <lineage>
        <taxon>Bacteria</taxon>
        <taxon>Pseudomonadati</taxon>
        <taxon>Pseudomonadota</taxon>
        <taxon>Alphaproteobacteria</taxon>
        <taxon>Sphingomonadales</taxon>
        <taxon>Sphingomonadaceae</taxon>
        <taxon>Sphingomonas</taxon>
    </lineage>
</organism>
<evidence type="ECO:0000313" key="3">
    <source>
        <dbReference type="Proteomes" id="UP000546701"/>
    </source>
</evidence>
<feature type="transmembrane region" description="Helical" evidence="1">
    <location>
        <begin position="28"/>
        <end position="50"/>
    </location>
</feature>
<evidence type="ECO:0000256" key="1">
    <source>
        <dbReference type="SAM" id="Phobius"/>
    </source>
</evidence>
<dbReference type="AlphaFoldDB" id="A0A7W9F1N2"/>
<accession>A0A7W9F1N2</accession>
<keyword evidence="1" id="KW-0812">Transmembrane</keyword>
<name>A0A7W9F1N2_9SPHN</name>
<dbReference type="RefSeq" id="WP_157175074.1">
    <property type="nucleotide sequence ID" value="NZ_JACIJR010000001.1"/>
</dbReference>
<dbReference type="OrthoDB" id="7588864at2"/>
<gene>
    <name evidence="2" type="ORF">FHS99_000395</name>
</gene>
<keyword evidence="1" id="KW-0472">Membrane</keyword>
<dbReference type="Proteomes" id="UP000546701">
    <property type="component" value="Unassembled WGS sequence"/>
</dbReference>
<evidence type="ECO:0000313" key="2">
    <source>
        <dbReference type="EMBL" id="MBB5727939.1"/>
    </source>
</evidence>
<dbReference type="EMBL" id="JACIJR010000001">
    <property type="protein sequence ID" value="MBB5727939.1"/>
    <property type="molecule type" value="Genomic_DNA"/>
</dbReference>
<proteinExistence type="predicted"/>
<keyword evidence="1" id="KW-1133">Transmembrane helix</keyword>
<reference evidence="2 3" key="1">
    <citation type="submission" date="2020-08" db="EMBL/GenBank/DDBJ databases">
        <title>Genomic Encyclopedia of Type Strains, Phase IV (KMG-IV): sequencing the most valuable type-strain genomes for metagenomic binning, comparative biology and taxonomic classification.</title>
        <authorList>
            <person name="Goeker M."/>
        </authorList>
    </citation>
    <scope>NUCLEOTIDE SEQUENCE [LARGE SCALE GENOMIC DNA]</scope>
    <source>
        <strain evidence="2 3">DSM 103336</strain>
    </source>
</reference>
<keyword evidence="3" id="KW-1185">Reference proteome</keyword>
<feature type="transmembrane region" description="Helical" evidence="1">
    <location>
        <begin position="57"/>
        <end position="80"/>
    </location>
</feature>
<protein>
    <submittedName>
        <fullName evidence="2">Uncharacterized protein</fullName>
    </submittedName>
</protein>
<sequence length="84" mass="9257">MLIVNAIFIGFCVALIEQLPFQSREQEFWYRCGSLGLIMAGVVLPEVAIYTIRQSRLVVFCLNAWMSAILIALLGCGMMLSGGV</sequence>
<comment type="caution">
    <text evidence="2">The sequence shown here is derived from an EMBL/GenBank/DDBJ whole genome shotgun (WGS) entry which is preliminary data.</text>
</comment>